<reference evidence="2" key="2">
    <citation type="journal article" date="2017" name="Nat. Plants">
        <title>The Aegilops tauschii genome reveals multiple impacts of transposons.</title>
        <authorList>
            <person name="Zhao G."/>
            <person name="Zou C."/>
            <person name="Li K."/>
            <person name="Wang K."/>
            <person name="Li T."/>
            <person name="Gao L."/>
            <person name="Zhang X."/>
            <person name="Wang H."/>
            <person name="Yang Z."/>
            <person name="Liu X."/>
            <person name="Jiang W."/>
            <person name="Mao L."/>
            <person name="Kong X."/>
            <person name="Jiao Y."/>
            <person name="Jia J."/>
        </authorList>
    </citation>
    <scope>NUCLEOTIDE SEQUENCE [LARGE SCALE GENOMIC DNA]</scope>
    <source>
        <strain evidence="2">cv. AL8/78</strain>
    </source>
</reference>
<evidence type="ECO:0000313" key="2">
    <source>
        <dbReference type="Proteomes" id="UP000015105"/>
    </source>
</evidence>
<evidence type="ECO:0000313" key="1">
    <source>
        <dbReference type="EnsemblPlants" id="AET3Gv20588800.1"/>
    </source>
</evidence>
<accession>A0A453F6N4</accession>
<name>A0A453F6N4_AEGTS</name>
<organism evidence="1 2">
    <name type="scientific">Aegilops tauschii subsp. strangulata</name>
    <name type="common">Goatgrass</name>
    <dbReference type="NCBI Taxonomy" id="200361"/>
    <lineage>
        <taxon>Eukaryota</taxon>
        <taxon>Viridiplantae</taxon>
        <taxon>Streptophyta</taxon>
        <taxon>Embryophyta</taxon>
        <taxon>Tracheophyta</taxon>
        <taxon>Spermatophyta</taxon>
        <taxon>Magnoliopsida</taxon>
        <taxon>Liliopsida</taxon>
        <taxon>Poales</taxon>
        <taxon>Poaceae</taxon>
        <taxon>BOP clade</taxon>
        <taxon>Pooideae</taxon>
        <taxon>Triticodae</taxon>
        <taxon>Triticeae</taxon>
        <taxon>Triticinae</taxon>
        <taxon>Aegilops</taxon>
    </lineage>
</organism>
<dbReference type="AlphaFoldDB" id="A0A453F6N4"/>
<dbReference type="Gramene" id="AET3Gv20588800.1">
    <property type="protein sequence ID" value="AET3Gv20588800.1"/>
    <property type="gene ID" value="AET3Gv20588800"/>
</dbReference>
<sequence>ASHGSSLVHRRCSSRTDFRVYSALCPGGLPSDRSI</sequence>
<dbReference type="Proteomes" id="UP000015105">
    <property type="component" value="Chromosome 3D"/>
</dbReference>
<proteinExistence type="predicted"/>
<reference evidence="1" key="3">
    <citation type="journal article" date="2017" name="Nature">
        <title>Genome sequence of the progenitor of the wheat D genome Aegilops tauschii.</title>
        <authorList>
            <person name="Luo M.C."/>
            <person name="Gu Y.Q."/>
            <person name="Puiu D."/>
            <person name="Wang H."/>
            <person name="Twardziok S.O."/>
            <person name="Deal K.R."/>
            <person name="Huo N."/>
            <person name="Zhu T."/>
            <person name="Wang L."/>
            <person name="Wang Y."/>
            <person name="McGuire P.E."/>
            <person name="Liu S."/>
            <person name="Long H."/>
            <person name="Ramasamy R.K."/>
            <person name="Rodriguez J.C."/>
            <person name="Van S.L."/>
            <person name="Yuan L."/>
            <person name="Wang Z."/>
            <person name="Xia Z."/>
            <person name="Xiao L."/>
            <person name="Anderson O.D."/>
            <person name="Ouyang S."/>
            <person name="Liang Y."/>
            <person name="Zimin A.V."/>
            <person name="Pertea G."/>
            <person name="Qi P."/>
            <person name="Bennetzen J.L."/>
            <person name="Dai X."/>
            <person name="Dawson M.W."/>
            <person name="Muller H.G."/>
            <person name="Kugler K."/>
            <person name="Rivarola-Duarte L."/>
            <person name="Spannagl M."/>
            <person name="Mayer K.F.X."/>
            <person name="Lu F.H."/>
            <person name="Bevan M.W."/>
            <person name="Leroy P."/>
            <person name="Li P."/>
            <person name="You F.M."/>
            <person name="Sun Q."/>
            <person name="Liu Z."/>
            <person name="Lyons E."/>
            <person name="Wicker T."/>
            <person name="Salzberg S.L."/>
            <person name="Devos K.M."/>
            <person name="Dvorak J."/>
        </authorList>
    </citation>
    <scope>NUCLEOTIDE SEQUENCE [LARGE SCALE GENOMIC DNA]</scope>
    <source>
        <strain evidence="1">cv. AL8/78</strain>
    </source>
</reference>
<reference evidence="1" key="4">
    <citation type="submission" date="2019-03" db="UniProtKB">
        <authorList>
            <consortium name="EnsemblPlants"/>
        </authorList>
    </citation>
    <scope>IDENTIFICATION</scope>
</reference>
<reference evidence="2" key="1">
    <citation type="journal article" date="2014" name="Science">
        <title>Ancient hybridizations among the ancestral genomes of bread wheat.</title>
        <authorList>
            <consortium name="International Wheat Genome Sequencing Consortium,"/>
            <person name="Marcussen T."/>
            <person name="Sandve S.R."/>
            <person name="Heier L."/>
            <person name="Spannagl M."/>
            <person name="Pfeifer M."/>
            <person name="Jakobsen K.S."/>
            <person name="Wulff B.B."/>
            <person name="Steuernagel B."/>
            <person name="Mayer K.F."/>
            <person name="Olsen O.A."/>
        </authorList>
    </citation>
    <scope>NUCLEOTIDE SEQUENCE [LARGE SCALE GENOMIC DNA]</scope>
    <source>
        <strain evidence="2">cv. AL8/78</strain>
    </source>
</reference>
<protein>
    <submittedName>
        <fullName evidence="1">Uncharacterized protein</fullName>
    </submittedName>
</protein>
<dbReference type="EnsemblPlants" id="AET3Gv20588800.1">
    <property type="protein sequence ID" value="AET3Gv20588800.1"/>
    <property type="gene ID" value="AET3Gv20588800"/>
</dbReference>
<keyword evidence="2" id="KW-1185">Reference proteome</keyword>
<reference evidence="1" key="5">
    <citation type="journal article" date="2021" name="G3 (Bethesda)">
        <title>Aegilops tauschii genome assembly Aet v5.0 features greater sequence contiguity and improved annotation.</title>
        <authorList>
            <person name="Wang L."/>
            <person name="Zhu T."/>
            <person name="Rodriguez J.C."/>
            <person name="Deal K.R."/>
            <person name="Dubcovsky J."/>
            <person name="McGuire P.E."/>
            <person name="Lux T."/>
            <person name="Spannagl M."/>
            <person name="Mayer K.F.X."/>
            <person name="Baldrich P."/>
            <person name="Meyers B.C."/>
            <person name="Huo N."/>
            <person name="Gu Y.Q."/>
            <person name="Zhou H."/>
            <person name="Devos K.M."/>
            <person name="Bennetzen J.L."/>
            <person name="Unver T."/>
            <person name="Budak H."/>
            <person name="Gulick P.J."/>
            <person name="Galiba G."/>
            <person name="Kalapos B."/>
            <person name="Nelson D.R."/>
            <person name="Li P."/>
            <person name="You F.M."/>
            <person name="Luo M.C."/>
            <person name="Dvorak J."/>
        </authorList>
    </citation>
    <scope>NUCLEOTIDE SEQUENCE [LARGE SCALE GENOMIC DNA]</scope>
    <source>
        <strain evidence="1">cv. AL8/78</strain>
    </source>
</reference>